<proteinExistence type="predicted"/>
<name>A0ABS4THM7_9PSEU</name>
<evidence type="ECO:0000313" key="2">
    <source>
        <dbReference type="EMBL" id="MBP2323363.1"/>
    </source>
</evidence>
<organism evidence="2 3">
    <name type="scientific">Kibdelosporangium banguiense</name>
    <dbReference type="NCBI Taxonomy" id="1365924"/>
    <lineage>
        <taxon>Bacteria</taxon>
        <taxon>Bacillati</taxon>
        <taxon>Actinomycetota</taxon>
        <taxon>Actinomycetes</taxon>
        <taxon>Pseudonocardiales</taxon>
        <taxon>Pseudonocardiaceae</taxon>
        <taxon>Kibdelosporangium</taxon>
    </lineage>
</organism>
<feature type="compositionally biased region" description="Basic and acidic residues" evidence="1">
    <location>
        <begin position="19"/>
        <end position="36"/>
    </location>
</feature>
<protein>
    <submittedName>
        <fullName evidence="2">Peptidoglycan hydrolase CwlO-like protein</fullName>
    </submittedName>
</protein>
<feature type="compositionally biased region" description="Basic and acidic residues" evidence="1">
    <location>
        <begin position="158"/>
        <end position="168"/>
    </location>
</feature>
<dbReference type="Proteomes" id="UP001519332">
    <property type="component" value="Unassembled WGS sequence"/>
</dbReference>
<evidence type="ECO:0000313" key="3">
    <source>
        <dbReference type="Proteomes" id="UP001519332"/>
    </source>
</evidence>
<sequence length="174" mass="18821">MRQTTTDPNGQPDPGAEDPNGKNDGTKSDETPKSVEEQLAELTAKFEDLKTNSRKWETRAKENKKAAEELDQIKAQGMTPDQKLQAAEDKASKAERELARYKVAAETGVPAALLHGGDEDAMRESAKAALEFRGTAPKSTAPKPDPSQGGTGTTQKPSAREAGLDEARRRFKKS</sequence>
<feature type="region of interest" description="Disordered" evidence="1">
    <location>
        <begin position="1"/>
        <end position="37"/>
    </location>
</feature>
<feature type="region of interest" description="Disordered" evidence="1">
    <location>
        <begin position="114"/>
        <end position="174"/>
    </location>
</feature>
<gene>
    <name evidence="2" type="ORF">JOF56_003748</name>
</gene>
<evidence type="ECO:0000256" key="1">
    <source>
        <dbReference type="SAM" id="MobiDB-lite"/>
    </source>
</evidence>
<dbReference type="EMBL" id="JAGINW010000001">
    <property type="protein sequence ID" value="MBP2323363.1"/>
    <property type="molecule type" value="Genomic_DNA"/>
</dbReference>
<feature type="region of interest" description="Disordered" evidence="1">
    <location>
        <begin position="72"/>
        <end position="92"/>
    </location>
</feature>
<reference evidence="2 3" key="1">
    <citation type="submission" date="2021-03" db="EMBL/GenBank/DDBJ databases">
        <title>Sequencing the genomes of 1000 actinobacteria strains.</title>
        <authorList>
            <person name="Klenk H.-P."/>
        </authorList>
    </citation>
    <scope>NUCLEOTIDE SEQUENCE [LARGE SCALE GENOMIC DNA]</scope>
    <source>
        <strain evidence="2 3">DSM 46670</strain>
    </source>
</reference>
<keyword evidence="3" id="KW-1185">Reference proteome</keyword>
<dbReference type="RefSeq" id="WP_209639654.1">
    <property type="nucleotide sequence ID" value="NZ_JAGINW010000001.1"/>
</dbReference>
<accession>A0ABS4THM7</accession>
<comment type="caution">
    <text evidence="2">The sequence shown here is derived from an EMBL/GenBank/DDBJ whole genome shotgun (WGS) entry which is preliminary data.</text>
</comment>
<feature type="compositionally biased region" description="Basic and acidic residues" evidence="1">
    <location>
        <begin position="116"/>
        <end position="126"/>
    </location>
</feature>